<dbReference type="GO" id="GO:0016740">
    <property type="term" value="F:transferase activity"/>
    <property type="evidence" value="ECO:0007669"/>
    <property type="project" value="UniProtKB-KW"/>
</dbReference>
<evidence type="ECO:0000313" key="3">
    <source>
        <dbReference type="Proteomes" id="UP000443423"/>
    </source>
</evidence>
<dbReference type="Pfam" id="PF13480">
    <property type="entry name" value="Acetyltransf_6"/>
    <property type="match status" value="1"/>
</dbReference>
<dbReference type="AlphaFoldDB" id="A0A6A8GAL4"/>
<dbReference type="PANTHER" id="PTHR36174">
    <property type="entry name" value="LIPID II:GLYCINE GLYCYLTRANSFERASE"/>
    <property type="match status" value="1"/>
</dbReference>
<dbReference type="EMBL" id="WKJQ01000002">
    <property type="protein sequence ID" value="MRW98114.1"/>
    <property type="molecule type" value="Genomic_DNA"/>
</dbReference>
<dbReference type="InterPro" id="IPR016181">
    <property type="entry name" value="Acyl_CoA_acyltransferase"/>
</dbReference>
<accession>A0A6A8GAL4</accession>
<dbReference type="RefSeq" id="WP_151114101.1">
    <property type="nucleotide sequence ID" value="NZ_WKJQ01000002.1"/>
</dbReference>
<sequence>MTIEIREFDRTRRDEWDRYVERSEDASLFHQYRALELQAEHSDSTLHPLVGFKNEHPIGLYPVFEIRKGPVRTAFSPPPDIRVPYLGPVMLDTDPIKRRKLERRRHQFIEGCTNWVEREISPTYSHTRIGDHYSDMRMFQWDGFVVTPRYTYNVDLTPDEDDLLLSFSRNARRNIRGCGEEMENISVGGRTDLEEILSVVEGRYEEQDIAFGVPPEFVCDLYDELPEGQIRPYVYRVDGEFVSGIIAIHYGDTVSRWMGGVRTNQSDRASVNDLLDWRIMCDAKREGRVRYDLVGANTRRLNRYKAKYNPELVTVYQIERGSLPARTAAHLYKSRLSSGLTMLTKPHRVVDPGQRLASVVPALTAVYKNDTLSGDLFSRDNSQDNR</sequence>
<evidence type="ECO:0000313" key="2">
    <source>
        <dbReference type="EMBL" id="MRW98114.1"/>
    </source>
</evidence>
<name>A0A6A8GAL4_9EURY</name>
<keyword evidence="2" id="KW-0808">Transferase</keyword>
<dbReference type="SUPFAM" id="SSF55729">
    <property type="entry name" value="Acyl-CoA N-acyltransferases (Nat)"/>
    <property type="match status" value="1"/>
</dbReference>
<feature type="domain" description="BioF2-like acetyltransferase" evidence="1">
    <location>
        <begin position="168"/>
        <end position="305"/>
    </location>
</feature>
<proteinExistence type="predicted"/>
<protein>
    <submittedName>
        <fullName evidence="2">GNAT family N-acetyltransferase</fullName>
    </submittedName>
</protein>
<dbReference type="InterPro" id="IPR038740">
    <property type="entry name" value="BioF2-like_GNAT_dom"/>
</dbReference>
<keyword evidence="3" id="KW-1185">Reference proteome</keyword>
<organism evidence="2 3">
    <name type="scientific">Haloferax marinum</name>
    <dbReference type="NCBI Taxonomy" id="2666143"/>
    <lineage>
        <taxon>Archaea</taxon>
        <taxon>Methanobacteriati</taxon>
        <taxon>Methanobacteriota</taxon>
        <taxon>Stenosarchaea group</taxon>
        <taxon>Halobacteria</taxon>
        <taxon>Halobacteriales</taxon>
        <taxon>Haloferacaceae</taxon>
        <taxon>Haloferax</taxon>
    </lineage>
</organism>
<dbReference type="OrthoDB" id="140543at2157"/>
<dbReference type="Gene3D" id="3.40.630.30">
    <property type="match status" value="1"/>
</dbReference>
<reference evidence="2 3" key="1">
    <citation type="submission" date="2019-11" db="EMBL/GenBank/DDBJ databases">
        <title>Whole genome sequence of Haloferax sp. MBLA0078.</title>
        <authorList>
            <person name="Seo M.-J."/>
            <person name="Cho E.-S."/>
        </authorList>
    </citation>
    <scope>NUCLEOTIDE SEQUENCE [LARGE SCALE GENOMIC DNA]</scope>
    <source>
        <strain evidence="2 3">MBLA0078</strain>
    </source>
</reference>
<dbReference type="PANTHER" id="PTHR36174:SF1">
    <property type="entry name" value="LIPID II:GLYCINE GLYCYLTRANSFERASE"/>
    <property type="match status" value="1"/>
</dbReference>
<dbReference type="Proteomes" id="UP000443423">
    <property type="component" value="Unassembled WGS sequence"/>
</dbReference>
<gene>
    <name evidence="2" type="ORF">GJR99_16220</name>
</gene>
<dbReference type="InterPro" id="IPR050644">
    <property type="entry name" value="PG_Glycine_Bridge_Synth"/>
</dbReference>
<evidence type="ECO:0000259" key="1">
    <source>
        <dbReference type="Pfam" id="PF13480"/>
    </source>
</evidence>
<comment type="caution">
    <text evidence="2">The sequence shown here is derived from an EMBL/GenBank/DDBJ whole genome shotgun (WGS) entry which is preliminary data.</text>
</comment>